<dbReference type="NCBIfam" id="TIGR00442">
    <property type="entry name" value="hisS"/>
    <property type="match status" value="1"/>
</dbReference>
<feature type="domain" description="Aminoacyl-transfer RNA synthetases class-II family profile" evidence="11">
    <location>
        <begin position="86"/>
        <end position="402"/>
    </location>
</feature>
<comment type="caution">
    <text evidence="12">The sequence shown here is derived from an EMBL/GenBank/DDBJ whole genome shotgun (WGS) entry which is preliminary data.</text>
</comment>
<dbReference type="Pfam" id="PF13393">
    <property type="entry name" value="tRNA-synt_His"/>
    <property type="match status" value="1"/>
</dbReference>
<dbReference type="GO" id="GO:0005737">
    <property type="term" value="C:cytoplasm"/>
    <property type="evidence" value="ECO:0007669"/>
    <property type="project" value="InterPro"/>
</dbReference>
<dbReference type="InterPro" id="IPR004154">
    <property type="entry name" value="Anticodon-bd"/>
</dbReference>
<feature type="binding site" evidence="10">
    <location>
        <position position="320"/>
    </location>
    <ligand>
        <name>L-histidine</name>
        <dbReference type="ChEBI" id="CHEBI:57595"/>
    </ligand>
</feature>
<dbReference type="InterPro" id="IPR006195">
    <property type="entry name" value="aa-tRNA-synth_II"/>
</dbReference>
<dbReference type="STRING" id="1157962.A0A250X153"/>
<dbReference type="GO" id="GO:0005524">
    <property type="term" value="F:ATP binding"/>
    <property type="evidence" value="ECO:0007669"/>
    <property type="project" value="UniProtKB-KW"/>
</dbReference>
<evidence type="ECO:0000256" key="3">
    <source>
        <dbReference type="ARBA" id="ARBA00022598"/>
    </source>
</evidence>
<dbReference type="Gene3D" id="3.30.930.10">
    <property type="entry name" value="Bira Bifunctional Protein, Domain 2"/>
    <property type="match status" value="1"/>
</dbReference>
<dbReference type="FunFam" id="3.40.50.800:FF:000017">
    <property type="entry name" value="Histidine--tRNA ligase chloroplastic/mitochondrial"/>
    <property type="match status" value="1"/>
</dbReference>
<evidence type="ECO:0000256" key="5">
    <source>
        <dbReference type="ARBA" id="ARBA00022840"/>
    </source>
</evidence>
<evidence type="ECO:0000256" key="6">
    <source>
        <dbReference type="ARBA" id="ARBA00022917"/>
    </source>
</evidence>
<protein>
    <recommendedName>
        <fullName evidence="2">histidine--tRNA ligase</fullName>
        <ecNumber evidence="2">6.1.1.21</ecNumber>
    </recommendedName>
    <alternativeName>
        <fullName evidence="8">Histidyl-tRNA synthetase</fullName>
    </alternativeName>
</protein>
<evidence type="ECO:0000313" key="13">
    <source>
        <dbReference type="Proteomes" id="UP000232323"/>
    </source>
</evidence>
<dbReference type="CDD" id="cd00773">
    <property type="entry name" value="HisRS-like_core"/>
    <property type="match status" value="1"/>
</dbReference>
<sequence length="473" mass="52904">MLSKRLVKCARLQIVIHGGRPIVGASCRVATGAVQAEGSVGKITEPMRGSLKGLIDTQAPRGTRDFPPEELRLRNWLFGEFATVSRLFGFEQWDAPVLESEELFVRKAGEEITDQLYNFEDKGQRKMALRPELTPSLARLVLQRQKTLPLPAKWWAIGQCWRYERMTRGRRREHYQWNMDIIGVAGVEAEAELLAAITLFFERVGLSSKDVGIKVSSRKVLQSVLEQYNLPSDLFAKVCIIVDKIEKLPREQIEKELDAIGVPTETVQGVLSAMSIRSLEELEKLLGPNSEAVSDLKHLFNLASGYGYSDWLVFDPSVVRGLAYYTGTVFEGFDREGKLRAICGGGRYDRLLGTFGGDDLPCTGFGFGDAVIVELLKDKGILPEPKQKVDDLVLAMDESLRPQASGIASKLRKSGRSVELVLENKKMKWAFKHAEKCHADRLVLVGAEEWSRGCVSVKDLLKREQLEVPVNDL</sequence>
<keyword evidence="7" id="KW-0030">Aminoacyl-tRNA synthetase</keyword>
<gene>
    <name evidence="12" type="ORF">CEUSTIGMA_g4105.t1</name>
</gene>
<feature type="binding site" evidence="10">
    <location>
        <position position="180"/>
    </location>
    <ligand>
        <name>L-histidine</name>
        <dbReference type="ChEBI" id="CHEBI:57595"/>
    </ligand>
</feature>
<dbReference type="FunFam" id="3.30.930.10:FF:000054">
    <property type="entry name" value="Histidine--tRNA ligase chloroplastic/mitochondrial"/>
    <property type="match status" value="1"/>
</dbReference>
<comment type="catalytic activity">
    <reaction evidence="9">
        <text>tRNA(His) + L-histidine + ATP = L-histidyl-tRNA(His) + AMP + diphosphate + H(+)</text>
        <dbReference type="Rhea" id="RHEA:17313"/>
        <dbReference type="Rhea" id="RHEA-COMP:9665"/>
        <dbReference type="Rhea" id="RHEA-COMP:9689"/>
        <dbReference type="ChEBI" id="CHEBI:15378"/>
        <dbReference type="ChEBI" id="CHEBI:30616"/>
        <dbReference type="ChEBI" id="CHEBI:33019"/>
        <dbReference type="ChEBI" id="CHEBI:57595"/>
        <dbReference type="ChEBI" id="CHEBI:78442"/>
        <dbReference type="ChEBI" id="CHEBI:78527"/>
        <dbReference type="ChEBI" id="CHEBI:456215"/>
        <dbReference type="EC" id="6.1.1.21"/>
    </reaction>
</comment>
<evidence type="ECO:0000256" key="10">
    <source>
        <dbReference type="PIRSR" id="PIRSR001549-1"/>
    </source>
</evidence>
<dbReference type="OrthoDB" id="1906957at2759"/>
<dbReference type="Proteomes" id="UP000232323">
    <property type="component" value="Unassembled WGS sequence"/>
</dbReference>
<evidence type="ECO:0000259" key="11">
    <source>
        <dbReference type="PROSITE" id="PS50862"/>
    </source>
</evidence>
<dbReference type="InterPro" id="IPR041715">
    <property type="entry name" value="HisRS-like_core"/>
</dbReference>
<reference evidence="12 13" key="1">
    <citation type="submission" date="2017-08" db="EMBL/GenBank/DDBJ databases">
        <title>Acidophilic green algal genome provides insights into adaptation to an acidic environment.</title>
        <authorList>
            <person name="Hirooka S."/>
            <person name="Hirose Y."/>
            <person name="Kanesaki Y."/>
            <person name="Higuchi S."/>
            <person name="Fujiwara T."/>
            <person name="Onuma R."/>
            <person name="Era A."/>
            <person name="Ohbayashi R."/>
            <person name="Uzuka A."/>
            <person name="Nozaki H."/>
            <person name="Yoshikawa H."/>
            <person name="Miyagishima S.Y."/>
        </authorList>
    </citation>
    <scope>NUCLEOTIDE SEQUENCE [LARGE SCALE GENOMIC DNA]</scope>
    <source>
        <strain evidence="12 13">NIES-2499</strain>
    </source>
</reference>
<proteinExistence type="inferred from homology"/>
<dbReference type="Gene3D" id="3.40.50.800">
    <property type="entry name" value="Anticodon-binding domain"/>
    <property type="match status" value="1"/>
</dbReference>
<dbReference type="SUPFAM" id="SSF55681">
    <property type="entry name" value="Class II aaRS and biotin synthetases"/>
    <property type="match status" value="1"/>
</dbReference>
<dbReference type="GO" id="GO:0004821">
    <property type="term" value="F:histidine-tRNA ligase activity"/>
    <property type="evidence" value="ECO:0007669"/>
    <property type="project" value="UniProtKB-EC"/>
</dbReference>
<evidence type="ECO:0000256" key="2">
    <source>
        <dbReference type="ARBA" id="ARBA00012815"/>
    </source>
</evidence>
<accession>A0A250X153</accession>
<keyword evidence="13" id="KW-1185">Reference proteome</keyword>
<dbReference type="GO" id="GO:0006427">
    <property type="term" value="P:histidyl-tRNA aminoacylation"/>
    <property type="evidence" value="ECO:0007669"/>
    <property type="project" value="InterPro"/>
</dbReference>
<dbReference type="EMBL" id="BEGY01000019">
    <property type="protein sequence ID" value="GAX76659.1"/>
    <property type="molecule type" value="Genomic_DNA"/>
</dbReference>
<dbReference type="PROSITE" id="PS50862">
    <property type="entry name" value="AA_TRNA_LIGASE_II"/>
    <property type="match status" value="1"/>
</dbReference>
<evidence type="ECO:0000256" key="7">
    <source>
        <dbReference type="ARBA" id="ARBA00023146"/>
    </source>
</evidence>
<evidence type="ECO:0000313" key="12">
    <source>
        <dbReference type="EMBL" id="GAX76659.1"/>
    </source>
</evidence>
<dbReference type="PANTHER" id="PTHR43707:SF1">
    <property type="entry name" value="HISTIDINE--TRNA LIGASE, MITOCHONDRIAL-RELATED"/>
    <property type="match status" value="1"/>
</dbReference>
<dbReference type="Pfam" id="PF03129">
    <property type="entry name" value="HGTP_anticodon"/>
    <property type="match status" value="1"/>
</dbReference>
<dbReference type="InterPro" id="IPR045864">
    <property type="entry name" value="aa-tRNA-synth_II/BPL/LPL"/>
</dbReference>
<feature type="binding site" evidence="10">
    <location>
        <begin position="324"/>
        <end position="325"/>
    </location>
    <ligand>
        <name>L-histidine</name>
        <dbReference type="ChEBI" id="CHEBI:57595"/>
    </ligand>
</feature>
<evidence type="ECO:0000256" key="9">
    <source>
        <dbReference type="ARBA" id="ARBA00047639"/>
    </source>
</evidence>
<feature type="binding site" evidence="10">
    <location>
        <begin position="132"/>
        <end position="134"/>
    </location>
    <ligand>
        <name>L-histidine</name>
        <dbReference type="ChEBI" id="CHEBI:57595"/>
    </ligand>
</feature>
<keyword evidence="3" id="KW-0436">Ligase</keyword>
<evidence type="ECO:0000256" key="8">
    <source>
        <dbReference type="ARBA" id="ARBA00030619"/>
    </source>
</evidence>
<dbReference type="AlphaFoldDB" id="A0A250X153"/>
<name>A0A250X153_9CHLO</name>
<dbReference type="InterPro" id="IPR036621">
    <property type="entry name" value="Anticodon-bd_dom_sf"/>
</dbReference>
<dbReference type="InterPro" id="IPR004516">
    <property type="entry name" value="HisRS/HisZ"/>
</dbReference>
<organism evidence="12 13">
    <name type="scientific">Chlamydomonas eustigma</name>
    <dbReference type="NCBI Taxonomy" id="1157962"/>
    <lineage>
        <taxon>Eukaryota</taxon>
        <taxon>Viridiplantae</taxon>
        <taxon>Chlorophyta</taxon>
        <taxon>core chlorophytes</taxon>
        <taxon>Chlorophyceae</taxon>
        <taxon>CS clade</taxon>
        <taxon>Chlamydomonadales</taxon>
        <taxon>Chlamydomonadaceae</taxon>
        <taxon>Chlamydomonas</taxon>
    </lineage>
</organism>
<evidence type="ECO:0000256" key="4">
    <source>
        <dbReference type="ARBA" id="ARBA00022741"/>
    </source>
</evidence>
<feature type="binding site" evidence="10">
    <location>
        <position position="176"/>
    </location>
    <ligand>
        <name>L-histidine</name>
        <dbReference type="ChEBI" id="CHEBI:57595"/>
    </ligand>
</feature>
<dbReference type="SUPFAM" id="SSF52954">
    <property type="entry name" value="Class II aaRS ABD-related"/>
    <property type="match status" value="1"/>
</dbReference>
<dbReference type="PIRSF" id="PIRSF001549">
    <property type="entry name" value="His-tRNA_synth"/>
    <property type="match status" value="1"/>
</dbReference>
<dbReference type="InterPro" id="IPR015807">
    <property type="entry name" value="His-tRNA-ligase"/>
</dbReference>
<dbReference type="HAMAP" id="MF_00127">
    <property type="entry name" value="His_tRNA_synth"/>
    <property type="match status" value="1"/>
</dbReference>
<feature type="binding site" evidence="10">
    <location>
        <position position="162"/>
    </location>
    <ligand>
        <name>L-histidine</name>
        <dbReference type="ChEBI" id="CHEBI:57595"/>
    </ligand>
</feature>
<evidence type="ECO:0000256" key="1">
    <source>
        <dbReference type="ARBA" id="ARBA00008226"/>
    </source>
</evidence>
<comment type="similarity">
    <text evidence="1">Belongs to the class-II aminoacyl-tRNA synthetase family.</text>
</comment>
<dbReference type="PANTHER" id="PTHR43707">
    <property type="entry name" value="HISTIDYL-TRNA SYNTHETASE"/>
    <property type="match status" value="1"/>
</dbReference>
<keyword evidence="6" id="KW-0648">Protein biosynthesis</keyword>
<keyword evidence="4" id="KW-0547">Nucleotide-binding</keyword>
<keyword evidence="5" id="KW-0067">ATP-binding</keyword>
<dbReference type="EC" id="6.1.1.21" evidence="2"/>